<gene>
    <name evidence="7" type="ORF">MiSe_49570</name>
</gene>
<protein>
    <submittedName>
        <fullName evidence="7">Methyl-accepting chemotaxis sensory transducer</fullName>
    </submittedName>
</protein>
<evidence type="ECO:0000256" key="2">
    <source>
        <dbReference type="ARBA" id="ARBA00029447"/>
    </source>
</evidence>
<dbReference type="SUPFAM" id="SSF58104">
    <property type="entry name" value="Methyl-accepting chemotaxis protein (MCP) signaling domain"/>
    <property type="match status" value="1"/>
</dbReference>
<dbReference type="Gene3D" id="1.10.287.950">
    <property type="entry name" value="Methyl-accepting chemotaxis protein"/>
    <property type="match status" value="1"/>
</dbReference>
<comment type="similarity">
    <text evidence="2">Belongs to the methyl-accepting chemotaxis (MCP) protein family.</text>
</comment>
<proteinExistence type="inferred from homology"/>
<dbReference type="InterPro" id="IPR004090">
    <property type="entry name" value="Chemotax_Me-accpt_rcpt"/>
</dbReference>
<dbReference type="PROSITE" id="PS50885">
    <property type="entry name" value="HAMP"/>
    <property type="match status" value="2"/>
</dbReference>
<evidence type="ECO:0000259" key="5">
    <source>
        <dbReference type="PROSITE" id="PS50111"/>
    </source>
</evidence>
<sequence length="458" mass="50198">MPYQSFWNALICGGITALATATTTYTLPGAAFNPTEKGYIAGTAGAASFIVSLGLESYLSNRMRRQVKDMRSQMESLCQGNYPARARVYSQDELGQLATKFNQMAVVVEKMMDDFDGQVQTWEYDSQNITRQVLVLEEAIKSWANGDFTVTTRAKLPEELGVVAYGLNLIALSLQERVRQVKTSAQKVAQEVTNSENIAKFFAAYPLPQVQQLTPAVNSIEAMTDSLQRVALNGREVEQLAEVTASTALNGDEVAQQSAAQIVQIQEFLGTTPPKIKRLGEFLPELSDYVADVSGNASRINLLALNASIEATGVGDKGKQMAKVAHNLQQLSNGFLQSLQQIEQITKQMQDDITSVMNAMQAETQQVTDCTNLAQEVKQSLEDILNVKQQWDVVAPAITDDTQQLDQTARSLAATIQTVEFKPQDTSKEAAQKASENLQNLVKVAQDLLTSVEELRIS</sequence>
<dbReference type="EMBL" id="BLAY01000083">
    <property type="protein sequence ID" value="GET40149.1"/>
    <property type="molecule type" value="Genomic_DNA"/>
</dbReference>
<dbReference type="SMART" id="SM00283">
    <property type="entry name" value="MA"/>
    <property type="match status" value="1"/>
</dbReference>
<reference evidence="7" key="1">
    <citation type="submission" date="2019-10" db="EMBL/GenBank/DDBJ databases">
        <title>Draft genome sequece of Microseira wollei NIES-4236.</title>
        <authorList>
            <person name="Yamaguchi H."/>
            <person name="Suzuki S."/>
            <person name="Kawachi M."/>
        </authorList>
    </citation>
    <scope>NUCLEOTIDE SEQUENCE</scope>
    <source>
        <strain evidence="7">NIES-4236</strain>
    </source>
</reference>
<accession>A0AAV3WJE3</accession>
<keyword evidence="4" id="KW-0812">Transmembrane</keyword>
<dbReference type="Pfam" id="PF00015">
    <property type="entry name" value="MCPsignal"/>
    <property type="match status" value="1"/>
</dbReference>
<dbReference type="GO" id="GO:0004888">
    <property type="term" value="F:transmembrane signaling receptor activity"/>
    <property type="evidence" value="ECO:0007669"/>
    <property type="project" value="InterPro"/>
</dbReference>
<evidence type="ECO:0000256" key="4">
    <source>
        <dbReference type="SAM" id="Phobius"/>
    </source>
</evidence>
<dbReference type="PANTHER" id="PTHR32089:SF114">
    <property type="entry name" value="METHYL-ACCEPTING CHEMOTAXIS PROTEIN MCPB"/>
    <property type="match status" value="1"/>
</dbReference>
<feature type="domain" description="Methyl-accepting transducer" evidence="5">
    <location>
        <begin position="184"/>
        <end position="420"/>
    </location>
</feature>
<organism evidence="7 8">
    <name type="scientific">Microseira wollei NIES-4236</name>
    <dbReference type="NCBI Taxonomy" id="2530354"/>
    <lineage>
        <taxon>Bacteria</taxon>
        <taxon>Bacillati</taxon>
        <taxon>Cyanobacteriota</taxon>
        <taxon>Cyanophyceae</taxon>
        <taxon>Oscillatoriophycideae</taxon>
        <taxon>Aerosakkonematales</taxon>
        <taxon>Aerosakkonemataceae</taxon>
        <taxon>Microseira</taxon>
    </lineage>
</organism>
<dbReference type="PROSITE" id="PS50111">
    <property type="entry name" value="CHEMOTAXIS_TRANSDUC_2"/>
    <property type="match status" value="1"/>
</dbReference>
<evidence type="ECO:0000259" key="6">
    <source>
        <dbReference type="PROSITE" id="PS50885"/>
    </source>
</evidence>
<evidence type="ECO:0000256" key="1">
    <source>
        <dbReference type="ARBA" id="ARBA00023224"/>
    </source>
</evidence>
<dbReference type="SMART" id="SM00304">
    <property type="entry name" value="HAMP"/>
    <property type="match status" value="2"/>
</dbReference>
<dbReference type="PANTHER" id="PTHR32089">
    <property type="entry name" value="METHYL-ACCEPTING CHEMOTAXIS PROTEIN MCPB"/>
    <property type="match status" value="1"/>
</dbReference>
<evidence type="ECO:0000313" key="7">
    <source>
        <dbReference type="EMBL" id="GET40149.1"/>
    </source>
</evidence>
<feature type="domain" description="HAMP" evidence="6">
    <location>
        <begin position="127"/>
        <end position="179"/>
    </location>
</feature>
<name>A0AAV3WJE3_9CYAN</name>
<dbReference type="Proteomes" id="UP001050975">
    <property type="component" value="Unassembled WGS sequence"/>
</dbReference>
<dbReference type="Pfam" id="PF00672">
    <property type="entry name" value="HAMP"/>
    <property type="match status" value="1"/>
</dbReference>
<keyword evidence="1 3" id="KW-0807">Transducer</keyword>
<dbReference type="CDD" id="cd06225">
    <property type="entry name" value="HAMP"/>
    <property type="match status" value="1"/>
</dbReference>
<dbReference type="InterPro" id="IPR003660">
    <property type="entry name" value="HAMP_dom"/>
</dbReference>
<dbReference type="GO" id="GO:0006935">
    <property type="term" value="P:chemotaxis"/>
    <property type="evidence" value="ECO:0007669"/>
    <property type="project" value="InterPro"/>
</dbReference>
<dbReference type="PRINTS" id="PR00260">
    <property type="entry name" value="CHEMTRNSDUCR"/>
</dbReference>
<feature type="transmembrane region" description="Helical" evidence="4">
    <location>
        <begin position="39"/>
        <end position="59"/>
    </location>
</feature>
<evidence type="ECO:0000256" key="3">
    <source>
        <dbReference type="PROSITE-ProRule" id="PRU00284"/>
    </source>
</evidence>
<feature type="domain" description="HAMP" evidence="6">
    <location>
        <begin position="61"/>
        <end position="113"/>
    </location>
</feature>
<keyword evidence="4" id="KW-0472">Membrane</keyword>
<evidence type="ECO:0000313" key="8">
    <source>
        <dbReference type="Proteomes" id="UP001050975"/>
    </source>
</evidence>
<comment type="caution">
    <text evidence="7">The sequence shown here is derived from an EMBL/GenBank/DDBJ whole genome shotgun (WGS) entry which is preliminary data.</text>
</comment>
<feature type="transmembrane region" description="Helical" evidence="4">
    <location>
        <begin position="7"/>
        <end position="27"/>
    </location>
</feature>
<dbReference type="GO" id="GO:0007165">
    <property type="term" value="P:signal transduction"/>
    <property type="evidence" value="ECO:0007669"/>
    <property type="project" value="UniProtKB-KW"/>
</dbReference>
<keyword evidence="4" id="KW-1133">Transmembrane helix</keyword>
<dbReference type="Gene3D" id="6.10.340.10">
    <property type="match status" value="1"/>
</dbReference>
<dbReference type="InterPro" id="IPR004089">
    <property type="entry name" value="MCPsignal_dom"/>
</dbReference>
<dbReference type="GO" id="GO:0016020">
    <property type="term" value="C:membrane"/>
    <property type="evidence" value="ECO:0007669"/>
    <property type="project" value="InterPro"/>
</dbReference>
<dbReference type="RefSeq" id="WP_226585962.1">
    <property type="nucleotide sequence ID" value="NZ_BLAY01000083.1"/>
</dbReference>
<dbReference type="AlphaFoldDB" id="A0AAV3WJE3"/>
<keyword evidence="8" id="KW-1185">Reference proteome</keyword>